<protein>
    <submittedName>
        <fullName evidence="1">Uncharacterized protein</fullName>
    </submittedName>
</protein>
<comment type="caution">
    <text evidence="1">The sequence shown here is derived from an EMBL/GenBank/DDBJ whole genome shotgun (WGS) entry which is preliminary data.</text>
</comment>
<evidence type="ECO:0000313" key="1">
    <source>
        <dbReference type="EMBL" id="KAL2831929.1"/>
    </source>
</evidence>
<gene>
    <name evidence="1" type="ORF">BJY01DRAFT_226306</name>
</gene>
<evidence type="ECO:0000313" key="2">
    <source>
        <dbReference type="Proteomes" id="UP001610446"/>
    </source>
</evidence>
<dbReference type="EMBL" id="JBFXLU010000272">
    <property type="protein sequence ID" value="KAL2831929.1"/>
    <property type="molecule type" value="Genomic_DNA"/>
</dbReference>
<keyword evidence="2" id="KW-1185">Reference proteome</keyword>
<dbReference type="Proteomes" id="UP001610446">
    <property type="component" value="Unassembled WGS sequence"/>
</dbReference>
<sequence>MASQKLYTDEFFGHCKTASRRHLPHVRVTWSDGSTWVQLLEMGYSQQCHVTILNMLEYRGPGNGMMAKDDWPKGRSLPGGVSPWIVEELQSMC</sequence>
<organism evidence="1 2">
    <name type="scientific">Aspergillus pseudoustus</name>
    <dbReference type="NCBI Taxonomy" id="1810923"/>
    <lineage>
        <taxon>Eukaryota</taxon>
        <taxon>Fungi</taxon>
        <taxon>Dikarya</taxon>
        <taxon>Ascomycota</taxon>
        <taxon>Pezizomycotina</taxon>
        <taxon>Eurotiomycetes</taxon>
        <taxon>Eurotiomycetidae</taxon>
        <taxon>Eurotiales</taxon>
        <taxon>Aspergillaceae</taxon>
        <taxon>Aspergillus</taxon>
        <taxon>Aspergillus subgen. Nidulantes</taxon>
    </lineage>
</organism>
<proteinExistence type="predicted"/>
<name>A0ABR4IXB3_9EURO</name>
<reference evidence="1 2" key="1">
    <citation type="submission" date="2024-07" db="EMBL/GenBank/DDBJ databases">
        <title>Section-level genome sequencing and comparative genomics of Aspergillus sections Usti and Cavernicolus.</title>
        <authorList>
            <consortium name="Lawrence Berkeley National Laboratory"/>
            <person name="Nybo J.L."/>
            <person name="Vesth T.C."/>
            <person name="Theobald S."/>
            <person name="Frisvad J.C."/>
            <person name="Larsen T.O."/>
            <person name="Kjaerboelling I."/>
            <person name="Rothschild-Mancinelli K."/>
            <person name="Lyhne E.K."/>
            <person name="Kogle M.E."/>
            <person name="Barry K."/>
            <person name="Clum A."/>
            <person name="Na H."/>
            <person name="Ledsgaard L."/>
            <person name="Lin J."/>
            <person name="Lipzen A."/>
            <person name="Kuo A."/>
            <person name="Riley R."/>
            <person name="Mondo S."/>
            <person name="Labutti K."/>
            <person name="Haridas S."/>
            <person name="Pangalinan J."/>
            <person name="Salamov A.A."/>
            <person name="Simmons B.A."/>
            <person name="Magnuson J.K."/>
            <person name="Chen J."/>
            <person name="Drula E."/>
            <person name="Henrissat B."/>
            <person name="Wiebenga A."/>
            <person name="Lubbers R.J."/>
            <person name="Gomes A.C."/>
            <person name="Makela M.R."/>
            <person name="Stajich J."/>
            <person name="Grigoriev I.V."/>
            <person name="Mortensen U.H."/>
            <person name="De Vries R.P."/>
            <person name="Baker S.E."/>
            <person name="Andersen M.R."/>
        </authorList>
    </citation>
    <scope>NUCLEOTIDE SEQUENCE [LARGE SCALE GENOMIC DNA]</scope>
    <source>
        <strain evidence="1 2">CBS 123904</strain>
    </source>
</reference>
<accession>A0ABR4IXB3</accession>